<sequence length="154" mass="17579">MVLSTELSANPDIWCQKCDICQKKYESTTDINSCETKFPSVRGLQFIMSSYKHLSGSEKRKRKADRDKVAEQMKGSLNKFLIVEDEKSQQSSSFSQILPAQTPEASHECESIQQKYQREKLSNSDCEDEAKEDIYIKSSESNDETESFVNDIAL</sequence>
<dbReference type="InParanoid" id="T1EQ44"/>
<keyword evidence="4" id="KW-1185">Reference proteome</keyword>
<dbReference type="CTD" id="20198694"/>
<dbReference type="EnsemblMetazoa" id="HelroT160344">
    <property type="protein sequence ID" value="HelroP160344"/>
    <property type="gene ID" value="HelroG160344"/>
</dbReference>
<dbReference type="Proteomes" id="UP000015101">
    <property type="component" value="Unassembled WGS sequence"/>
</dbReference>
<proteinExistence type="predicted"/>
<dbReference type="RefSeq" id="XP_009015558.1">
    <property type="nucleotide sequence ID" value="XM_009017310.1"/>
</dbReference>
<evidence type="ECO:0000313" key="2">
    <source>
        <dbReference type="EMBL" id="ESO06190.1"/>
    </source>
</evidence>
<evidence type="ECO:0000313" key="3">
    <source>
        <dbReference type="EnsemblMetazoa" id="HelroP160344"/>
    </source>
</evidence>
<dbReference type="AlphaFoldDB" id="T1EQ44"/>
<dbReference type="HOGENOM" id="CLU_1706174_0_0_1"/>
<feature type="compositionally biased region" description="Polar residues" evidence="1">
    <location>
        <begin position="89"/>
        <end position="99"/>
    </location>
</feature>
<dbReference type="GeneID" id="20198694"/>
<organism evidence="3 4">
    <name type="scientific">Helobdella robusta</name>
    <name type="common">Californian leech</name>
    <dbReference type="NCBI Taxonomy" id="6412"/>
    <lineage>
        <taxon>Eukaryota</taxon>
        <taxon>Metazoa</taxon>
        <taxon>Spiralia</taxon>
        <taxon>Lophotrochozoa</taxon>
        <taxon>Annelida</taxon>
        <taxon>Clitellata</taxon>
        <taxon>Hirudinea</taxon>
        <taxon>Rhynchobdellida</taxon>
        <taxon>Glossiphoniidae</taxon>
        <taxon>Helobdella</taxon>
    </lineage>
</organism>
<name>T1EQ44_HELRO</name>
<reference evidence="3" key="3">
    <citation type="submission" date="2015-06" db="UniProtKB">
        <authorList>
            <consortium name="EnsemblMetazoa"/>
        </authorList>
    </citation>
    <scope>IDENTIFICATION</scope>
</reference>
<dbReference type="EMBL" id="AMQM01000579">
    <property type="status" value="NOT_ANNOTATED_CDS"/>
    <property type="molecule type" value="Genomic_DNA"/>
</dbReference>
<reference evidence="4" key="1">
    <citation type="submission" date="2012-12" db="EMBL/GenBank/DDBJ databases">
        <authorList>
            <person name="Hellsten U."/>
            <person name="Grimwood J."/>
            <person name="Chapman J.A."/>
            <person name="Shapiro H."/>
            <person name="Aerts A."/>
            <person name="Otillar R.P."/>
            <person name="Terry A.Y."/>
            <person name="Boore J.L."/>
            <person name="Simakov O."/>
            <person name="Marletaz F."/>
            <person name="Cho S.-J."/>
            <person name="Edsinger-Gonzales E."/>
            <person name="Havlak P."/>
            <person name="Kuo D.-H."/>
            <person name="Larsson T."/>
            <person name="Lv J."/>
            <person name="Arendt D."/>
            <person name="Savage R."/>
            <person name="Osoegawa K."/>
            <person name="de Jong P."/>
            <person name="Lindberg D.R."/>
            <person name="Seaver E.C."/>
            <person name="Weisblat D.A."/>
            <person name="Putnam N.H."/>
            <person name="Grigoriev I.V."/>
            <person name="Rokhsar D.S."/>
        </authorList>
    </citation>
    <scope>NUCLEOTIDE SEQUENCE</scope>
</reference>
<evidence type="ECO:0000256" key="1">
    <source>
        <dbReference type="SAM" id="MobiDB-lite"/>
    </source>
</evidence>
<reference evidence="2 4" key="2">
    <citation type="journal article" date="2013" name="Nature">
        <title>Insights into bilaterian evolution from three spiralian genomes.</title>
        <authorList>
            <person name="Simakov O."/>
            <person name="Marletaz F."/>
            <person name="Cho S.J."/>
            <person name="Edsinger-Gonzales E."/>
            <person name="Havlak P."/>
            <person name="Hellsten U."/>
            <person name="Kuo D.H."/>
            <person name="Larsson T."/>
            <person name="Lv J."/>
            <person name="Arendt D."/>
            <person name="Savage R."/>
            <person name="Osoegawa K."/>
            <person name="de Jong P."/>
            <person name="Grimwood J."/>
            <person name="Chapman J.A."/>
            <person name="Shapiro H."/>
            <person name="Aerts A."/>
            <person name="Otillar R.P."/>
            <person name="Terry A.Y."/>
            <person name="Boore J.L."/>
            <person name="Grigoriev I.V."/>
            <person name="Lindberg D.R."/>
            <person name="Seaver E.C."/>
            <person name="Weisblat D.A."/>
            <person name="Putnam N.H."/>
            <person name="Rokhsar D.S."/>
        </authorList>
    </citation>
    <scope>NUCLEOTIDE SEQUENCE</scope>
</reference>
<feature type="region of interest" description="Disordered" evidence="1">
    <location>
        <begin position="87"/>
        <end position="154"/>
    </location>
</feature>
<evidence type="ECO:0000313" key="4">
    <source>
        <dbReference type="Proteomes" id="UP000015101"/>
    </source>
</evidence>
<feature type="compositionally biased region" description="Basic and acidic residues" evidence="1">
    <location>
        <begin position="105"/>
        <end position="122"/>
    </location>
</feature>
<accession>T1EQ44</accession>
<dbReference type="EMBL" id="KB096324">
    <property type="protein sequence ID" value="ESO06190.1"/>
    <property type="molecule type" value="Genomic_DNA"/>
</dbReference>
<dbReference type="KEGG" id="hro:HELRODRAFT_160344"/>
<gene>
    <name evidence="3" type="primary">20198694</name>
    <name evidence="2" type="ORF">HELRODRAFT_160344</name>
</gene>
<protein>
    <submittedName>
        <fullName evidence="2 3">Uncharacterized protein</fullName>
    </submittedName>
</protein>